<keyword evidence="1" id="KW-1133">Transmembrane helix</keyword>
<comment type="caution">
    <text evidence="3">The sequence shown here is derived from an EMBL/GenBank/DDBJ whole genome shotgun (WGS) entry which is preliminary data.</text>
</comment>
<evidence type="ECO:0000313" key="3">
    <source>
        <dbReference type="EMBL" id="MBA5779006.1"/>
    </source>
</evidence>
<reference evidence="3 4" key="1">
    <citation type="submission" date="2020-07" db="EMBL/GenBank/DDBJ databases">
        <title>Stappia sp., F7233, whole genome shotgun sequencing project.</title>
        <authorList>
            <person name="Jiang S."/>
            <person name="Liu Z.W."/>
            <person name="Du Z.J."/>
        </authorList>
    </citation>
    <scope>NUCLEOTIDE SEQUENCE [LARGE SCALE GENOMIC DNA]</scope>
    <source>
        <strain evidence="3 4">F7233</strain>
    </source>
</reference>
<dbReference type="GO" id="GO:0016020">
    <property type="term" value="C:membrane"/>
    <property type="evidence" value="ECO:0007669"/>
    <property type="project" value="InterPro"/>
</dbReference>
<keyword evidence="1" id="KW-0812">Transmembrane</keyword>
<evidence type="ECO:0000256" key="1">
    <source>
        <dbReference type="SAM" id="Phobius"/>
    </source>
</evidence>
<keyword evidence="1" id="KW-0472">Membrane</keyword>
<evidence type="ECO:0000313" key="4">
    <source>
        <dbReference type="Proteomes" id="UP000541109"/>
    </source>
</evidence>
<feature type="transmembrane region" description="Helical" evidence="1">
    <location>
        <begin position="224"/>
        <end position="246"/>
    </location>
</feature>
<dbReference type="Gene3D" id="1.10.3730.20">
    <property type="match status" value="1"/>
</dbReference>
<feature type="domain" description="EamA" evidence="2">
    <location>
        <begin position="160"/>
        <end position="289"/>
    </location>
</feature>
<dbReference type="SUPFAM" id="SSF103481">
    <property type="entry name" value="Multidrug resistance efflux transporter EmrE"/>
    <property type="match status" value="2"/>
</dbReference>
<feature type="transmembrane region" description="Helical" evidence="1">
    <location>
        <begin position="253"/>
        <end position="273"/>
    </location>
</feature>
<feature type="transmembrane region" description="Helical" evidence="1">
    <location>
        <begin position="158"/>
        <end position="175"/>
    </location>
</feature>
<feature type="transmembrane region" description="Helical" evidence="1">
    <location>
        <begin position="52"/>
        <end position="69"/>
    </location>
</feature>
<dbReference type="RefSeq" id="WP_182167840.1">
    <property type="nucleotide sequence ID" value="NZ_JACFXV010000065.1"/>
</dbReference>
<feature type="domain" description="EamA" evidence="2">
    <location>
        <begin position="16"/>
        <end position="148"/>
    </location>
</feature>
<dbReference type="Pfam" id="PF00892">
    <property type="entry name" value="EamA"/>
    <property type="match status" value="2"/>
</dbReference>
<dbReference type="Proteomes" id="UP000541109">
    <property type="component" value="Unassembled WGS sequence"/>
</dbReference>
<feature type="transmembrane region" description="Helical" evidence="1">
    <location>
        <begin position="20"/>
        <end position="40"/>
    </location>
</feature>
<feature type="transmembrane region" description="Helical" evidence="1">
    <location>
        <begin position="279"/>
        <end position="296"/>
    </location>
</feature>
<feature type="transmembrane region" description="Helical" evidence="1">
    <location>
        <begin position="81"/>
        <end position="100"/>
    </location>
</feature>
<dbReference type="AlphaFoldDB" id="A0A839AIX1"/>
<dbReference type="InterPro" id="IPR000620">
    <property type="entry name" value="EamA_dom"/>
</dbReference>
<sequence>MSGSFQPTAIEQNTLRGISLMTVAMLIIPLMDIVAKYLTASLPALEIAFGRFFFQSIFAFFTAAIGPGIAQLRPPRMWPHLLRGVFLAGATVLFFTALKYMPVADAIAIFFIEPMILTVLSAFLLKEQVGMRRWIAVAIGLCGALVIIRPGLTAFGLPALLPLGTAFLFALYLVITRKLSGEGSMFAIQFTTGIGGAALLGICAIAAALFGVEEATFILPDLPGFALLAVIGAISFFAHGLIVRAFAVAPASVLAPFNYLEIVSATLFGYLVFGDFPDLTTWVGIAIIVSCGLYIAHRERIHQREVTAVRGSRSGAAADPVPEQ</sequence>
<evidence type="ECO:0000259" key="2">
    <source>
        <dbReference type="Pfam" id="PF00892"/>
    </source>
</evidence>
<feature type="transmembrane region" description="Helical" evidence="1">
    <location>
        <begin position="187"/>
        <end position="212"/>
    </location>
</feature>
<keyword evidence="4" id="KW-1185">Reference proteome</keyword>
<organism evidence="3 4">
    <name type="scientific">Stappia albiluteola</name>
    <dbReference type="NCBI Taxonomy" id="2758565"/>
    <lineage>
        <taxon>Bacteria</taxon>
        <taxon>Pseudomonadati</taxon>
        <taxon>Pseudomonadota</taxon>
        <taxon>Alphaproteobacteria</taxon>
        <taxon>Hyphomicrobiales</taxon>
        <taxon>Stappiaceae</taxon>
        <taxon>Stappia</taxon>
    </lineage>
</organism>
<feature type="transmembrane region" description="Helical" evidence="1">
    <location>
        <begin position="134"/>
        <end position="152"/>
    </location>
</feature>
<name>A0A839AIX1_9HYPH</name>
<proteinExistence type="predicted"/>
<accession>A0A839AIX1</accession>
<dbReference type="InterPro" id="IPR037185">
    <property type="entry name" value="EmrE-like"/>
</dbReference>
<gene>
    <name evidence="3" type="ORF">H2509_17905</name>
</gene>
<protein>
    <submittedName>
        <fullName evidence="3">DMT family transporter</fullName>
    </submittedName>
</protein>
<dbReference type="PANTHER" id="PTHR22911:SF103">
    <property type="entry name" value="BLR2811 PROTEIN"/>
    <property type="match status" value="1"/>
</dbReference>
<dbReference type="PANTHER" id="PTHR22911">
    <property type="entry name" value="ACYL-MALONYL CONDENSING ENZYME-RELATED"/>
    <property type="match status" value="1"/>
</dbReference>
<dbReference type="EMBL" id="JACFXV010000065">
    <property type="protein sequence ID" value="MBA5779006.1"/>
    <property type="molecule type" value="Genomic_DNA"/>
</dbReference>
<feature type="transmembrane region" description="Helical" evidence="1">
    <location>
        <begin position="106"/>
        <end position="125"/>
    </location>
</feature>